<dbReference type="EMBL" id="NHTK01000664">
    <property type="protein sequence ID" value="PPR06363.1"/>
    <property type="molecule type" value="Genomic_DNA"/>
</dbReference>
<name>A0A409YTP3_9AGAR</name>
<evidence type="ECO:0000313" key="3">
    <source>
        <dbReference type="Proteomes" id="UP000284842"/>
    </source>
</evidence>
<dbReference type="Proteomes" id="UP000284842">
    <property type="component" value="Unassembled WGS sequence"/>
</dbReference>
<feature type="signal peptide" evidence="1">
    <location>
        <begin position="1"/>
        <end position="20"/>
    </location>
</feature>
<keyword evidence="3" id="KW-1185">Reference proteome</keyword>
<dbReference type="InParanoid" id="A0A409YTP3"/>
<proteinExistence type="predicted"/>
<comment type="caution">
    <text evidence="2">The sequence shown here is derived from an EMBL/GenBank/DDBJ whole genome shotgun (WGS) entry which is preliminary data.</text>
</comment>
<protein>
    <recommendedName>
        <fullName evidence="4">Glycopeptide</fullName>
    </recommendedName>
</protein>
<evidence type="ECO:0000313" key="2">
    <source>
        <dbReference type="EMBL" id="PPR06363.1"/>
    </source>
</evidence>
<dbReference type="SUPFAM" id="SSF49870">
    <property type="entry name" value="Osmotin, thaumatin-like protein"/>
    <property type="match status" value="1"/>
</dbReference>
<dbReference type="AlphaFoldDB" id="A0A409YTP3"/>
<dbReference type="STRING" id="181874.A0A409YTP3"/>
<evidence type="ECO:0008006" key="4">
    <source>
        <dbReference type="Google" id="ProtNLM"/>
    </source>
</evidence>
<gene>
    <name evidence="2" type="ORF">CVT24_002476</name>
</gene>
<dbReference type="InterPro" id="IPR037176">
    <property type="entry name" value="Osmotin/thaumatin-like_sf"/>
</dbReference>
<dbReference type="OrthoDB" id="3342934at2759"/>
<accession>A0A409YTP3</accession>
<feature type="chain" id="PRO_5019072202" description="Glycopeptide" evidence="1">
    <location>
        <begin position="21"/>
        <end position="160"/>
    </location>
</feature>
<keyword evidence="1" id="KW-0732">Signal</keyword>
<sequence length="160" mass="16622">MFSWKYFSATFILAVISVNAETHTVHFTNNCGQGTPTLLQNGNVLSTGSDFTVDGLLNNAVAFLQTGSCGSAGEGCTLVELSLANPTGPGTGSFADLSLISPHAFSVPTGFNFFNGCEGRSASCTTADCSSAFHGPTDSQKEVACDTNNRDVNLEISFCA</sequence>
<reference evidence="2 3" key="1">
    <citation type="journal article" date="2018" name="Evol. Lett.">
        <title>Horizontal gene cluster transfer increased hallucinogenic mushroom diversity.</title>
        <authorList>
            <person name="Reynolds H.T."/>
            <person name="Vijayakumar V."/>
            <person name="Gluck-Thaler E."/>
            <person name="Korotkin H.B."/>
            <person name="Matheny P.B."/>
            <person name="Slot J.C."/>
        </authorList>
    </citation>
    <scope>NUCLEOTIDE SEQUENCE [LARGE SCALE GENOMIC DNA]</scope>
    <source>
        <strain evidence="2 3">2629</strain>
    </source>
</reference>
<organism evidence="2 3">
    <name type="scientific">Panaeolus cyanescens</name>
    <dbReference type="NCBI Taxonomy" id="181874"/>
    <lineage>
        <taxon>Eukaryota</taxon>
        <taxon>Fungi</taxon>
        <taxon>Dikarya</taxon>
        <taxon>Basidiomycota</taxon>
        <taxon>Agaricomycotina</taxon>
        <taxon>Agaricomycetes</taxon>
        <taxon>Agaricomycetidae</taxon>
        <taxon>Agaricales</taxon>
        <taxon>Agaricineae</taxon>
        <taxon>Galeropsidaceae</taxon>
        <taxon>Panaeolus</taxon>
    </lineage>
</organism>
<evidence type="ECO:0000256" key="1">
    <source>
        <dbReference type="SAM" id="SignalP"/>
    </source>
</evidence>